<dbReference type="AlphaFoldDB" id="A0A811V4U5"/>
<evidence type="ECO:0000313" key="2">
    <source>
        <dbReference type="Proteomes" id="UP000606786"/>
    </source>
</evidence>
<dbReference type="Proteomes" id="UP000606786">
    <property type="component" value="Unassembled WGS sequence"/>
</dbReference>
<evidence type="ECO:0000313" key="1">
    <source>
        <dbReference type="EMBL" id="CAD7004856.1"/>
    </source>
</evidence>
<accession>A0A811V4U5</accession>
<reference evidence="1" key="1">
    <citation type="submission" date="2020-11" db="EMBL/GenBank/DDBJ databases">
        <authorList>
            <person name="Whitehead M."/>
        </authorList>
    </citation>
    <scope>NUCLEOTIDE SEQUENCE</scope>
    <source>
        <strain evidence="1">EGII</strain>
    </source>
</reference>
<protein>
    <submittedName>
        <fullName evidence="1">(Mediterranean fruit fly) hypothetical protein</fullName>
    </submittedName>
</protein>
<organism evidence="1 2">
    <name type="scientific">Ceratitis capitata</name>
    <name type="common">Mediterranean fruit fly</name>
    <name type="synonym">Tephritis capitata</name>
    <dbReference type="NCBI Taxonomy" id="7213"/>
    <lineage>
        <taxon>Eukaryota</taxon>
        <taxon>Metazoa</taxon>
        <taxon>Ecdysozoa</taxon>
        <taxon>Arthropoda</taxon>
        <taxon>Hexapoda</taxon>
        <taxon>Insecta</taxon>
        <taxon>Pterygota</taxon>
        <taxon>Neoptera</taxon>
        <taxon>Endopterygota</taxon>
        <taxon>Diptera</taxon>
        <taxon>Brachycera</taxon>
        <taxon>Muscomorpha</taxon>
        <taxon>Tephritoidea</taxon>
        <taxon>Tephritidae</taxon>
        <taxon>Ceratitis</taxon>
        <taxon>Ceratitis</taxon>
    </lineage>
</organism>
<gene>
    <name evidence="1" type="ORF">CCAP1982_LOCUS13241</name>
</gene>
<sequence>MYFPSAIHTRTRMAFKHLKSRWATSSQHSSFFKIIPATARKAHFDRDNMDFKVFLLFFALCVSVVLAAKPTIDPKLKWHRPIVVPPQWYKQNNKAEDNSRRT</sequence>
<dbReference type="EMBL" id="CAJHJT010000034">
    <property type="protein sequence ID" value="CAD7004856.1"/>
    <property type="molecule type" value="Genomic_DNA"/>
</dbReference>
<proteinExistence type="predicted"/>
<name>A0A811V4U5_CERCA</name>
<keyword evidence="2" id="KW-1185">Reference proteome</keyword>
<comment type="caution">
    <text evidence="1">The sequence shown here is derived from an EMBL/GenBank/DDBJ whole genome shotgun (WGS) entry which is preliminary data.</text>
</comment>